<sequence length="172" mass="19655">MANKQSEVTGKVILIGPPGVGKTSILNKLVYNDFKFQTTVTEKPENYLYTKDLGDKNLKLALWDTAGQEKFRAVSRQYYRNANAAFIVVSIEDPQAEKQISDWSREVHKYAGDVKKCILINKSDLPQDKHAVDDEMIENIKQEQECECYKVSAREGHNIQEAIDYIIDQIKV</sequence>
<dbReference type="SMART" id="SM00175">
    <property type="entry name" value="RAB"/>
    <property type="match status" value="1"/>
</dbReference>
<keyword evidence="3" id="KW-0378">Hydrolase</keyword>
<proteinExistence type="predicted"/>
<dbReference type="InterPro" id="IPR001806">
    <property type="entry name" value="Small_GTPase"/>
</dbReference>
<dbReference type="Proteomes" id="UP000054937">
    <property type="component" value="Unassembled WGS sequence"/>
</dbReference>
<protein>
    <submittedName>
        <fullName evidence="3">p-loop containing nucleoside triphosphate hydrolase</fullName>
    </submittedName>
</protein>
<gene>
    <name evidence="3" type="ORF">PPERSA_10192</name>
</gene>
<dbReference type="InParanoid" id="A0A0V0QLS5"/>
<dbReference type="SMART" id="SM00177">
    <property type="entry name" value="ARF"/>
    <property type="match status" value="1"/>
</dbReference>
<keyword evidence="4" id="KW-1185">Reference proteome</keyword>
<comment type="caution">
    <text evidence="3">The sequence shown here is derived from an EMBL/GenBank/DDBJ whole genome shotgun (WGS) entry which is preliminary data.</text>
</comment>
<dbReference type="SUPFAM" id="SSF52540">
    <property type="entry name" value="P-loop containing nucleoside triphosphate hydrolases"/>
    <property type="match status" value="1"/>
</dbReference>
<reference evidence="3 4" key="1">
    <citation type="journal article" date="2015" name="Sci. Rep.">
        <title>Genome of the facultative scuticociliatosis pathogen Pseudocohnilembus persalinus provides insight into its virulence through horizontal gene transfer.</title>
        <authorList>
            <person name="Xiong J."/>
            <person name="Wang G."/>
            <person name="Cheng J."/>
            <person name="Tian M."/>
            <person name="Pan X."/>
            <person name="Warren A."/>
            <person name="Jiang C."/>
            <person name="Yuan D."/>
            <person name="Miao W."/>
        </authorList>
    </citation>
    <scope>NUCLEOTIDE SEQUENCE [LARGE SCALE GENOMIC DNA]</scope>
    <source>
        <strain evidence="3">36N120E</strain>
    </source>
</reference>
<dbReference type="InterPro" id="IPR027417">
    <property type="entry name" value="P-loop_NTPase"/>
</dbReference>
<accession>A0A0V0QLS5</accession>
<dbReference type="GO" id="GO:0005525">
    <property type="term" value="F:GTP binding"/>
    <property type="evidence" value="ECO:0007669"/>
    <property type="project" value="UniProtKB-KW"/>
</dbReference>
<dbReference type="FunFam" id="3.40.50.300:FF:001329">
    <property type="entry name" value="Small GTP-binding protein, putative"/>
    <property type="match status" value="1"/>
</dbReference>
<dbReference type="SMART" id="SM00174">
    <property type="entry name" value="RHO"/>
    <property type="match status" value="1"/>
</dbReference>
<dbReference type="PROSITE" id="PS51419">
    <property type="entry name" value="RAB"/>
    <property type="match status" value="1"/>
</dbReference>
<evidence type="ECO:0000256" key="1">
    <source>
        <dbReference type="ARBA" id="ARBA00022741"/>
    </source>
</evidence>
<dbReference type="AlphaFoldDB" id="A0A0V0QLS5"/>
<organism evidence="3 4">
    <name type="scientific">Pseudocohnilembus persalinus</name>
    <name type="common">Ciliate</name>
    <dbReference type="NCBI Taxonomy" id="266149"/>
    <lineage>
        <taxon>Eukaryota</taxon>
        <taxon>Sar</taxon>
        <taxon>Alveolata</taxon>
        <taxon>Ciliophora</taxon>
        <taxon>Intramacronucleata</taxon>
        <taxon>Oligohymenophorea</taxon>
        <taxon>Scuticociliatia</taxon>
        <taxon>Philasterida</taxon>
        <taxon>Pseudocohnilembidae</taxon>
        <taxon>Pseudocohnilembus</taxon>
    </lineage>
</organism>
<dbReference type="PRINTS" id="PR00449">
    <property type="entry name" value="RASTRNSFRMNG"/>
</dbReference>
<keyword evidence="2" id="KW-0342">GTP-binding</keyword>
<dbReference type="SMART" id="SM00173">
    <property type="entry name" value="RAS"/>
    <property type="match status" value="1"/>
</dbReference>
<evidence type="ECO:0000313" key="3">
    <source>
        <dbReference type="EMBL" id="KRX03111.1"/>
    </source>
</evidence>
<dbReference type="Gene3D" id="3.40.50.300">
    <property type="entry name" value="P-loop containing nucleotide triphosphate hydrolases"/>
    <property type="match status" value="1"/>
</dbReference>
<name>A0A0V0QLS5_PSEPJ</name>
<dbReference type="EMBL" id="LDAU01000144">
    <property type="protein sequence ID" value="KRX03111.1"/>
    <property type="molecule type" value="Genomic_DNA"/>
</dbReference>
<dbReference type="GO" id="GO:0003924">
    <property type="term" value="F:GTPase activity"/>
    <property type="evidence" value="ECO:0007669"/>
    <property type="project" value="InterPro"/>
</dbReference>
<dbReference type="OrthoDB" id="289756at2759"/>
<dbReference type="InterPro" id="IPR050227">
    <property type="entry name" value="Rab"/>
</dbReference>
<dbReference type="OMA" id="KNANACM"/>
<evidence type="ECO:0000313" key="4">
    <source>
        <dbReference type="Proteomes" id="UP000054937"/>
    </source>
</evidence>
<dbReference type="PANTHER" id="PTHR47977">
    <property type="entry name" value="RAS-RELATED PROTEIN RAB"/>
    <property type="match status" value="1"/>
</dbReference>
<evidence type="ECO:0000256" key="2">
    <source>
        <dbReference type="ARBA" id="ARBA00023134"/>
    </source>
</evidence>
<dbReference type="Pfam" id="PF00071">
    <property type="entry name" value="Ras"/>
    <property type="match status" value="1"/>
</dbReference>
<dbReference type="InterPro" id="IPR005225">
    <property type="entry name" value="Small_GTP-bd"/>
</dbReference>
<keyword evidence="1" id="KW-0547">Nucleotide-binding</keyword>
<dbReference type="CDD" id="cd00154">
    <property type="entry name" value="Rab"/>
    <property type="match status" value="1"/>
</dbReference>
<dbReference type="NCBIfam" id="TIGR00231">
    <property type="entry name" value="small_GTP"/>
    <property type="match status" value="1"/>
</dbReference>